<proteinExistence type="predicted"/>
<accession>A0A0D5NNH0</accession>
<sequence length="145" mass="16567">MRKVRFLLLLMCAFLLLSGCANNGYKSIEEAMQHAGIQYKQIHHQHGVKNGIIIFYENPNRGIDAGIVYKNNDGFKWGFGGGTAPYPSTEKDITWAGVNLDLKYIDKDVELVELRDGTRLWFALQNEYSEFHPEPTSSYESYLEV</sequence>
<evidence type="ECO:0000313" key="2">
    <source>
        <dbReference type="EMBL" id="AJY76854.1"/>
    </source>
</evidence>
<dbReference type="OrthoDB" id="9771902at2"/>
<dbReference type="PATRIC" id="fig|1126833.4.peg.4989"/>
<organism evidence="2 3">
    <name type="scientific">Paenibacillus beijingensis</name>
    <dbReference type="NCBI Taxonomy" id="1126833"/>
    <lineage>
        <taxon>Bacteria</taxon>
        <taxon>Bacillati</taxon>
        <taxon>Bacillota</taxon>
        <taxon>Bacilli</taxon>
        <taxon>Bacillales</taxon>
        <taxon>Paenibacillaceae</taxon>
        <taxon>Paenibacillus</taxon>
    </lineage>
</organism>
<name>A0A0D5NNH0_9BACL</name>
<feature type="chain" id="PRO_5039473268" description="DUF4825 domain-containing protein" evidence="1">
    <location>
        <begin position="24"/>
        <end position="145"/>
    </location>
</feature>
<dbReference type="RefSeq" id="WP_045672279.1">
    <property type="nucleotide sequence ID" value="NZ_CP011058.1"/>
</dbReference>
<gene>
    <name evidence="2" type="ORF">VN24_22695</name>
</gene>
<keyword evidence="1" id="KW-0732">Signal</keyword>
<reference evidence="3" key="2">
    <citation type="submission" date="2015-03" db="EMBL/GenBank/DDBJ databases">
        <title>Genome sequence of Paenibacillus beijingensis strain DSM 24997T.</title>
        <authorList>
            <person name="Kwak Y."/>
            <person name="Shin J.-H."/>
        </authorList>
    </citation>
    <scope>NUCLEOTIDE SEQUENCE [LARGE SCALE GENOMIC DNA]</scope>
    <source>
        <strain evidence="3">DSM 24997</strain>
    </source>
</reference>
<protein>
    <recommendedName>
        <fullName evidence="4">DUF4825 domain-containing protein</fullName>
    </recommendedName>
</protein>
<keyword evidence="3" id="KW-1185">Reference proteome</keyword>
<dbReference type="PROSITE" id="PS51257">
    <property type="entry name" value="PROKAR_LIPOPROTEIN"/>
    <property type="match status" value="1"/>
</dbReference>
<dbReference type="EMBL" id="CP011058">
    <property type="protein sequence ID" value="AJY76854.1"/>
    <property type="molecule type" value="Genomic_DNA"/>
</dbReference>
<dbReference type="HOGENOM" id="CLU_1784948_0_0_9"/>
<evidence type="ECO:0000256" key="1">
    <source>
        <dbReference type="SAM" id="SignalP"/>
    </source>
</evidence>
<reference evidence="2 3" key="1">
    <citation type="journal article" date="2015" name="J. Biotechnol.">
        <title>Complete genome sequence of Paenibacillus beijingensis 7188(T) (=DSM 24997(T)), a novel rhizobacterium from jujube garden soil.</title>
        <authorList>
            <person name="Kwak Y."/>
            <person name="Shin J.H."/>
        </authorList>
    </citation>
    <scope>NUCLEOTIDE SEQUENCE [LARGE SCALE GENOMIC DNA]</scope>
    <source>
        <strain evidence="2 3">DSM 24997</strain>
    </source>
</reference>
<feature type="signal peptide" evidence="1">
    <location>
        <begin position="1"/>
        <end position="23"/>
    </location>
</feature>
<dbReference type="AlphaFoldDB" id="A0A0D5NNH0"/>
<dbReference type="KEGG" id="pbj:VN24_22695"/>
<dbReference type="Proteomes" id="UP000032633">
    <property type="component" value="Chromosome"/>
</dbReference>
<evidence type="ECO:0008006" key="4">
    <source>
        <dbReference type="Google" id="ProtNLM"/>
    </source>
</evidence>
<evidence type="ECO:0000313" key="3">
    <source>
        <dbReference type="Proteomes" id="UP000032633"/>
    </source>
</evidence>